<dbReference type="Proteomes" id="UP000602198">
    <property type="component" value="Unassembled WGS sequence"/>
</dbReference>
<sequence length="99" mass="10198">MRPPDHPSATTIMVLGIVSLVGAFTCALPLLLGPFAWNMGAKARREIAEANGALGGYGQVQAGYICGIISTVLLGLTIVGFVIFFIVLMIGGLASTAAY</sequence>
<dbReference type="EMBL" id="JAERRJ010000001">
    <property type="protein sequence ID" value="MBL1072902.1"/>
    <property type="molecule type" value="Genomic_DNA"/>
</dbReference>
<comment type="caution">
    <text evidence="2">The sequence shown here is derived from an EMBL/GenBank/DDBJ whole genome shotgun (WGS) entry which is preliminary data.</text>
</comment>
<reference evidence="2 3" key="1">
    <citation type="submission" date="2021-01" db="EMBL/GenBank/DDBJ databases">
        <title>WGS of actinomycetes isolated from Thailand.</title>
        <authorList>
            <person name="Thawai C."/>
        </authorList>
    </citation>
    <scope>NUCLEOTIDE SEQUENCE [LARGE SCALE GENOMIC DNA]</scope>
    <source>
        <strain evidence="2 3">LPG 2</strain>
    </source>
</reference>
<keyword evidence="1" id="KW-1133">Transmembrane helix</keyword>
<evidence type="ECO:0000313" key="3">
    <source>
        <dbReference type="Proteomes" id="UP000602198"/>
    </source>
</evidence>
<evidence type="ECO:0000313" key="2">
    <source>
        <dbReference type="EMBL" id="MBL1072902.1"/>
    </source>
</evidence>
<keyword evidence="1" id="KW-0812">Transmembrane</keyword>
<feature type="transmembrane region" description="Helical" evidence="1">
    <location>
        <begin position="12"/>
        <end position="37"/>
    </location>
</feature>
<accession>A0ABS1LX61</accession>
<organism evidence="2 3">
    <name type="scientific">Nocardia acididurans</name>
    <dbReference type="NCBI Taxonomy" id="2802282"/>
    <lineage>
        <taxon>Bacteria</taxon>
        <taxon>Bacillati</taxon>
        <taxon>Actinomycetota</taxon>
        <taxon>Actinomycetes</taxon>
        <taxon>Mycobacteriales</taxon>
        <taxon>Nocardiaceae</taxon>
        <taxon>Nocardia</taxon>
    </lineage>
</organism>
<proteinExistence type="predicted"/>
<evidence type="ECO:0000256" key="1">
    <source>
        <dbReference type="SAM" id="Phobius"/>
    </source>
</evidence>
<keyword evidence="3" id="KW-1185">Reference proteome</keyword>
<feature type="transmembrane region" description="Helical" evidence="1">
    <location>
        <begin position="64"/>
        <end position="94"/>
    </location>
</feature>
<keyword evidence="1" id="KW-0472">Membrane</keyword>
<protein>
    <submittedName>
        <fullName evidence="2">DUF4190 domain-containing protein</fullName>
    </submittedName>
</protein>
<gene>
    <name evidence="2" type="ORF">JK358_00670</name>
</gene>
<name>A0ABS1LX61_9NOCA</name>